<protein>
    <submittedName>
        <fullName evidence="2 3">Nuclear receptor corepressor 1-like isoform X1</fullName>
    </submittedName>
</protein>
<feature type="compositionally biased region" description="Polar residues" evidence="1">
    <location>
        <begin position="68"/>
        <end position="87"/>
    </location>
</feature>
<reference evidence="2 3" key="1">
    <citation type="submission" date="2025-04" db="UniProtKB">
        <authorList>
            <consortium name="RefSeq"/>
        </authorList>
    </citation>
    <scope>IDENTIFICATION</scope>
    <source>
        <tissue evidence="2 3">Leukocyte</tissue>
    </source>
</reference>
<evidence type="ECO:0000313" key="2">
    <source>
        <dbReference type="RefSeq" id="XP_020028740.1"/>
    </source>
</evidence>
<dbReference type="RefSeq" id="XP_020028748.1">
    <property type="nucleotide sequence ID" value="XM_020173159.1"/>
</dbReference>
<evidence type="ECO:0000313" key="3">
    <source>
        <dbReference type="RefSeq" id="XP_020028748.1"/>
    </source>
</evidence>
<proteinExistence type="predicted"/>
<feature type="compositionally biased region" description="Basic and acidic residues" evidence="1">
    <location>
        <begin position="41"/>
        <end position="63"/>
    </location>
</feature>
<dbReference type="AlphaFoldDB" id="A0A8B7VAL7"/>
<dbReference type="OrthoDB" id="10258692at2759"/>
<feature type="region of interest" description="Disordered" evidence="1">
    <location>
        <begin position="226"/>
        <end position="251"/>
    </location>
</feature>
<name>A0A8B7VAL7_CASCN</name>
<gene>
    <name evidence="2 3" type="primary">LOC109692509</name>
</gene>
<accession>A0A8B7VAL7</accession>
<evidence type="ECO:0000256" key="1">
    <source>
        <dbReference type="SAM" id="MobiDB-lite"/>
    </source>
</evidence>
<feature type="region of interest" description="Disordered" evidence="1">
    <location>
        <begin position="1"/>
        <end position="98"/>
    </location>
</feature>
<organism evidence="3">
    <name type="scientific">Castor canadensis</name>
    <name type="common">American beaver</name>
    <dbReference type="NCBI Taxonomy" id="51338"/>
    <lineage>
        <taxon>Eukaryota</taxon>
        <taxon>Metazoa</taxon>
        <taxon>Chordata</taxon>
        <taxon>Craniata</taxon>
        <taxon>Vertebrata</taxon>
        <taxon>Euteleostomi</taxon>
        <taxon>Mammalia</taxon>
        <taxon>Eutheria</taxon>
        <taxon>Euarchontoglires</taxon>
        <taxon>Glires</taxon>
        <taxon>Rodentia</taxon>
        <taxon>Castorimorpha</taxon>
        <taxon>Castoridae</taxon>
        <taxon>Castor</taxon>
    </lineage>
</organism>
<dbReference type="KEGG" id="ccan:109692509"/>
<dbReference type="RefSeq" id="XP_020028740.1">
    <property type="nucleotide sequence ID" value="XM_020173151.1"/>
</dbReference>
<sequence>MDVDHQECDAEASSVLDPPTTTKADSVDVEMRVPENSVSKGEGDTKERDLERASEKIEPRDEDLVVAQQINPQRPEPQSDNDSSATCSADEDVDGEPERQRMFPMDAKPSLLNPTGSILVSSPIKPNPLDLPQLQHRAAVIPPMVSCTPCSIPIGTPVSGYALYQRHIKAMHESALLEEQRQRQEQIDLECRSSTSPCGTSKSPNREWEVLQPAPHQVITNLPEGVRLPTTRPTRPPPPLIPSSKTTVASEKPSFIMGGSISQVTSVEYCLVKLPSSQ</sequence>